<comment type="caution">
    <text evidence="1">The sequence shown here is derived from an EMBL/GenBank/DDBJ whole genome shotgun (WGS) entry which is preliminary data.</text>
</comment>
<accession>A0ACC0Y8F5</accession>
<evidence type="ECO:0000313" key="1">
    <source>
        <dbReference type="EMBL" id="KAJ0031566.1"/>
    </source>
</evidence>
<reference evidence="2" key="1">
    <citation type="journal article" date="2023" name="G3 (Bethesda)">
        <title>Genome assembly and association tests identify interacting loci associated with vigor, precocity, and sex in interspecific pistachio rootstocks.</title>
        <authorList>
            <person name="Palmer W."/>
            <person name="Jacygrad E."/>
            <person name="Sagayaradj S."/>
            <person name="Cavanaugh K."/>
            <person name="Han R."/>
            <person name="Bertier L."/>
            <person name="Beede B."/>
            <person name="Kafkas S."/>
            <person name="Golino D."/>
            <person name="Preece J."/>
            <person name="Michelmore R."/>
        </authorList>
    </citation>
    <scope>NUCLEOTIDE SEQUENCE [LARGE SCALE GENOMIC DNA]</scope>
</reference>
<dbReference type="EMBL" id="CM047743">
    <property type="protein sequence ID" value="KAJ0031566.1"/>
    <property type="molecule type" value="Genomic_DNA"/>
</dbReference>
<proteinExistence type="predicted"/>
<dbReference type="Proteomes" id="UP001163603">
    <property type="component" value="Chromosome 8"/>
</dbReference>
<organism evidence="1 2">
    <name type="scientific">Pistacia integerrima</name>
    <dbReference type="NCBI Taxonomy" id="434235"/>
    <lineage>
        <taxon>Eukaryota</taxon>
        <taxon>Viridiplantae</taxon>
        <taxon>Streptophyta</taxon>
        <taxon>Embryophyta</taxon>
        <taxon>Tracheophyta</taxon>
        <taxon>Spermatophyta</taxon>
        <taxon>Magnoliopsida</taxon>
        <taxon>eudicotyledons</taxon>
        <taxon>Gunneridae</taxon>
        <taxon>Pentapetalae</taxon>
        <taxon>rosids</taxon>
        <taxon>malvids</taxon>
        <taxon>Sapindales</taxon>
        <taxon>Anacardiaceae</taxon>
        <taxon>Pistacia</taxon>
    </lineage>
</organism>
<gene>
    <name evidence="1" type="ORF">Pint_14634</name>
</gene>
<keyword evidence="2" id="KW-1185">Reference proteome</keyword>
<name>A0ACC0Y8F5_9ROSI</name>
<protein>
    <submittedName>
        <fullName evidence="1">Uncharacterized protein</fullName>
    </submittedName>
</protein>
<sequence>MSLTYLLVLLLGAVLLPLSISR</sequence>
<evidence type="ECO:0000313" key="2">
    <source>
        <dbReference type="Proteomes" id="UP001163603"/>
    </source>
</evidence>